<feature type="transmembrane region" description="Helical" evidence="2">
    <location>
        <begin position="82"/>
        <end position="103"/>
    </location>
</feature>
<organism evidence="3 4">
    <name type="scientific">Eragrostis curvula</name>
    <name type="common">weeping love grass</name>
    <dbReference type="NCBI Taxonomy" id="38414"/>
    <lineage>
        <taxon>Eukaryota</taxon>
        <taxon>Viridiplantae</taxon>
        <taxon>Streptophyta</taxon>
        <taxon>Embryophyta</taxon>
        <taxon>Tracheophyta</taxon>
        <taxon>Spermatophyta</taxon>
        <taxon>Magnoliopsida</taxon>
        <taxon>Liliopsida</taxon>
        <taxon>Poales</taxon>
        <taxon>Poaceae</taxon>
        <taxon>PACMAD clade</taxon>
        <taxon>Chloridoideae</taxon>
        <taxon>Eragrostideae</taxon>
        <taxon>Eragrostidinae</taxon>
        <taxon>Eragrostis</taxon>
    </lineage>
</organism>
<dbReference type="Proteomes" id="UP000324897">
    <property type="component" value="Unassembled WGS sequence"/>
</dbReference>
<reference evidence="3 4" key="1">
    <citation type="journal article" date="2019" name="Sci. Rep.">
        <title>A high-quality genome of Eragrostis curvula grass provides insights into Poaceae evolution and supports new strategies to enhance forage quality.</title>
        <authorList>
            <person name="Carballo J."/>
            <person name="Santos B.A.C.M."/>
            <person name="Zappacosta D."/>
            <person name="Garbus I."/>
            <person name="Selva J.P."/>
            <person name="Gallo C.A."/>
            <person name="Diaz A."/>
            <person name="Albertini E."/>
            <person name="Caccamo M."/>
            <person name="Echenique V."/>
        </authorList>
    </citation>
    <scope>NUCLEOTIDE SEQUENCE [LARGE SCALE GENOMIC DNA]</scope>
    <source>
        <strain evidence="4">cv. Victoria</strain>
        <tissue evidence="3">Leaf</tissue>
    </source>
</reference>
<sequence length="134" mass="15144">MGAISDPLDVNEVYDVSDKDRGKGGGKKRSKSRKREAANRNLVVTDTVLACIIKWSFNFFFAFQLLAYVGLVFVFFRTCEAWWELNLCITLTFPPVFGTLYGLPPLRNFCIQSYAMAPAESVREVPETMSSLKN</sequence>
<evidence type="ECO:0000256" key="2">
    <source>
        <dbReference type="SAM" id="Phobius"/>
    </source>
</evidence>
<keyword evidence="2" id="KW-1133">Transmembrane helix</keyword>
<keyword evidence="2" id="KW-0472">Membrane</keyword>
<accession>A0A5J9VM58</accession>
<name>A0A5J9VM58_9POAL</name>
<keyword evidence="2" id="KW-0812">Transmembrane</keyword>
<dbReference type="EMBL" id="RWGY01000009">
    <property type="protein sequence ID" value="TVU36677.1"/>
    <property type="molecule type" value="Genomic_DNA"/>
</dbReference>
<protein>
    <submittedName>
        <fullName evidence="3">Uncharacterized protein</fullName>
    </submittedName>
</protein>
<comment type="caution">
    <text evidence="3">The sequence shown here is derived from an EMBL/GenBank/DDBJ whole genome shotgun (WGS) entry which is preliminary data.</text>
</comment>
<evidence type="ECO:0000313" key="4">
    <source>
        <dbReference type="Proteomes" id="UP000324897"/>
    </source>
</evidence>
<keyword evidence="4" id="KW-1185">Reference proteome</keyword>
<evidence type="ECO:0000313" key="3">
    <source>
        <dbReference type="EMBL" id="TVU36677.1"/>
    </source>
</evidence>
<feature type="transmembrane region" description="Helical" evidence="2">
    <location>
        <begin position="57"/>
        <end position="76"/>
    </location>
</feature>
<proteinExistence type="predicted"/>
<dbReference type="AlphaFoldDB" id="A0A5J9VM58"/>
<feature type="region of interest" description="Disordered" evidence="1">
    <location>
        <begin position="16"/>
        <end position="36"/>
    </location>
</feature>
<dbReference type="Gramene" id="TVU36677">
    <property type="protein sequence ID" value="TVU36677"/>
    <property type="gene ID" value="EJB05_18621"/>
</dbReference>
<gene>
    <name evidence="3" type="ORF">EJB05_18621</name>
</gene>
<feature type="compositionally biased region" description="Basic residues" evidence="1">
    <location>
        <begin position="24"/>
        <end position="34"/>
    </location>
</feature>
<evidence type="ECO:0000256" key="1">
    <source>
        <dbReference type="SAM" id="MobiDB-lite"/>
    </source>
</evidence>